<proteinExistence type="inferred from homology"/>
<keyword evidence="4" id="KW-0812">Transmembrane</keyword>
<dbReference type="EMBL" id="QSIS01000002">
    <property type="protein sequence ID" value="RHD10394.1"/>
    <property type="molecule type" value="Genomic_DNA"/>
</dbReference>
<evidence type="ECO:0000313" key="7">
    <source>
        <dbReference type="EMBL" id="RHD10394.1"/>
    </source>
</evidence>
<dbReference type="Proteomes" id="UP000284794">
    <property type="component" value="Unassembled WGS sequence"/>
</dbReference>
<evidence type="ECO:0000256" key="1">
    <source>
        <dbReference type="ARBA" id="ARBA00022500"/>
    </source>
</evidence>
<dbReference type="GO" id="GO:0004888">
    <property type="term" value="F:transmembrane signaling receptor activity"/>
    <property type="evidence" value="ECO:0007669"/>
    <property type="project" value="TreeGrafter"/>
</dbReference>
<dbReference type="InterPro" id="IPR024478">
    <property type="entry name" value="HlyB_4HB_MCP"/>
</dbReference>
<dbReference type="Gene3D" id="6.10.340.10">
    <property type="match status" value="1"/>
</dbReference>
<dbReference type="Pfam" id="PF00015">
    <property type="entry name" value="MCPsignal"/>
    <property type="match status" value="1"/>
</dbReference>
<reference evidence="7 8" key="1">
    <citation type="submission" date="2018-08" db="EMBL/GenBank/DDBJ databases">
        <title>A genome reference for cultivated species of the human gut microbiota.</title>
        <authorList>
            <person name="Zou Y."/>
            <person name="Xue W."/>
            <person name="Luo G."/>
        </authorList>
    </citation>
    <scope>NUCLEOTIDE SEQUENCE [LARGE SCALE GENOMIC DNA]</scope>
    <source>
        <strain evidence="7 8">AM32-2AC</strain>
    </source>
</reference>
<dbReference type="SMART" id="SM00283">
    <property type="entry name" value="MA"/>
    <property type="match status" value="1"/>
</dbReference>
<evidence type="ECO:0000256" key="2">
    <source>
        <dbReference type="ARBA" id="ARBA00029447"/>
    </source>
</evidence>
<dbReference type="Gene3D" id="1.10.287.950">
    <property type="entry name" value="Methyl-accepting chemotaxis protein"/>
    <property type="match status" value="1"/>
</dbReference>
<gene>
    <name evidence="7" type="ORF">DW811_01735</name>
</gene>
<dbReference type="RefSeq" id="WP_118148089.1">
    <property type="nucleotide sequence ID" value="NZ_DAWECG010000003.1"/>
</dbReference>
<feature type="transmembrane region" description="Helical" evidence="4">
    <location>
        <begin position="184"/>
        <end position="210"/>
    </location>
</feature>
<accession>A0A414DHP2</accession>
<dbReference type="Pfam" id="PF12729">
    <property type="entry name" value="4HB_MCP_1"/>
    <property type="match status" value="1"/>
</dbReference>
<evidence type="ECO:0000313" key="8">
    <source>
        <dbReference type="Proteomes" id="UP000284794"/>
    </source>
</evidence>
<dbReference type="AlphaFoldDB" id="A0A414DHP2"/>
<feature type="domain" description="HAMP" evidence="6">
    <location>
        <begin position="219"/>
        <end position="271"/>
    </location>
</feature>
<dbReference type="GO" id="GO:0006935">
    <property type="term" value="P:chemotaxis"/>
    <property type="evidence" value="ECO:0007669"/>
    <property type="project" value="UniProtKB-KW"/>
</dbReference>
<evidence type="ECO:0000259" key="5">
    <source>
        <dbReference type="PROSITE" id="PS50111"/>
    </source>
</evidence>
<dbReference type="InterPro" id="IPR004089">
    <property type="entry name" value="MCPsignal_dom"/>
</dbReference>
<dbReference type="CDD" id="cd06225">
    <property type="entry name" value="HAMP"/>
    <property type="match status" value="1"/>
</dbReference>
<evidence type="ECO:0000256" key="4">
    <source>
        <dbReference type="SAM" id="Phobius"/>
    </source>
</evidence>
<protein>
    <submittedName>
        <fullName evidence="7">Methyl-accepting chemotaxis protein</fullName>
    </submittedName>
</protein>
<dbReference type="GO" id="GO:0007165">
    <property type="term" value="P:signal transduction"/>
    <property type="evidence" value="ECO:0007669"/>
    <property type="project" value="UniProtKB-KW"/>
</dbReference>
<sequence length="571" mass="62425">MTPHINMMKKKLEDMHLQERINYGYRKVIIMMLVSGLFSIIVIGVLFANMFNYAENVSAADKAVKMCRINVNAAARNIREMALNNDTSSYNDYELTVEKLLTDVDSQLQIIKKSGVVSEADYNEYSSYLSQWGNIGYSIIENIKKGNKDKATEEILNKCTPALNKVVEKAISLDDIADKESRKAAIVTFIFAVAGVVCIIVCLSTAWVLAKRISKKVLATIIAPLKSVENTADELMKGNLHSTLDYKSDDELGRLAHSLRNSIAILGSYVDDIDRAMKLFAEGNFDVKPEVEWKGDFVGILNSFMLFEESMAETIKGIQRVSDEVSSAAEQVASSSNELADGATNQASVVEELTATVEGVAEQVERNSQSAKQISNRVGNLGEAISESNSKMQEMVASMKDINEASEEIDKIISTINEIASQTNLLALNASIEAARAGEAGKGFAVVANQVNLLADQSAKAAKESAVLIETSVRAVKKGMTIADETATQLEEVAGNSKMITEEVADIADTLEKQTVEIQQINEGIEQINDVVQTNSATSQECAAASEQMSSEAENLREMIRRFKVADFKKK</sequence>
<keyword evidence="4" id="KW-0472">Membrane</keyword>
<dbReference type="PROSITE" id="PS50885">
    <property type="entry name" value="HAMP"/>
    <property type="match status" value="1"/>
</dbReference>
<keyword evidence="3" id="KW-0807">Transducer</keyword>
<evidence type="ECO:0000256" key="3">
    <source>
        <dbReference type="PROSITE-ProRule" id="PRU00284"/>
    </source>
</evidence>
<keyword evidence="4" id="KW-1133">Transmembrane helix</keyword>
<dbReference type="InterPro" id="IPR003660">
    <property type="entry name" value="HAMP_dom"/>
</dbReference>
<dbReference type="Pfam" id="PF00672">
    <property type="entry name" value="HAMP"/>
    <property type="match status" value="1"/>
</dbReference>
<name>A0A414DHP2_9FIRM</name>
<feature type="domain" description="Methyl-accepting transducer" evidence="5">
    <location>
        <begin position="321"/>
        <end position="550"/>
    </location>
</feature>
<dbReference type="SUPFAM" id="SSF58104">
    <property type="entry name" value="Methyl-accepting chemotaxis protein (MCP) signaling domain"/>
    <property type="match status" value="1"/>
</dbReference>
<organism evidence="7 8">
    <name type="scientific">Lachnospira eligens</name>
    <dbReference type="NCBI Taxonomy" id="39485"/>
    <lineage>
        <taxon>Bacteria</taxon>
        <taxon>Bacillati</taxon>
        <taxon>Bacillota</taxon>
        <taxon>Clostridia</taxon>
        <taxon>Lachnospirales</taxon>
        <taxon>Lachnospiraceae</taxon>
        <taxon>Lachnospira</taxon>
    </lineage>
</organism>
<evidence type="ECO:0000259" key="6">
    <source>
        <dbReference type="PROSITE" id="PS50885"/>
    </source>
</evidence>
<dbReference type="InterPro" id="IPR051310">
    <property type="entry name" value="MCP_chemotaxis"/>
</dbReference>
<dbReference type="PROSITE" id="PS50111">
    <property type="entry name" value="CHEMOTAXIS_TRANSDUC_2"/>
    <property type="match status" value="1"/>
</dbReference>
<comment type="similarity">
    <text evidence="2">Belongs to the methyl-accepting chemotaxis (MCP) protein family.</text>
</comment>
<feature type="transmembrane region" description="Helical" evidence="4">
    <location>
        <begin position="28"/>
        <end position="48"/>
    </location>
</feature>
<dbReference type="PANTHER" id="PTHR43531:SF11">
    <property type="entry name" value="METHYL-ACCEPTING CHEMOTAXIS PROTEIN 3"/>
    <property type="match status" value="1"/>
</dbReference>
<keyword evidence="1" id="KW-0145">Chemotaxis</keyword>
<dbReference type="PANTHER" id="PTHR43531">
    <property type="entry name" value="PROTEIN ICFG"/>
    <property type="match status" value="1"/>
</dbReference>
<dbReference type="GO" id="GO:0005886">
    <property type="term" value="C:plasma membrane"/>
    <property type="evidence" value="ECO:0007669"/>
    <property type="project" value="TreeGrafter"/>
</dbReference>
<comment type="caution">
    <text evidence="7">The sequence shown here is derived from an EMBL/GenBank/DDBJ whole genome shotgun (WGS) entry which is preliminary data.</text>
</comment>